<sequence length="131" mass="14549">MGVNHLGHFLLTHLLLDLLKASSPSRIVVVASDAHKYGNINKEDFNSEKQTGKGFSDSLKAYGTSKIANILFTRELSKRLNRTGIVVNTLCPGNVHTEATRYLGTVVHFLLSTLKKYFKKTPEEGCQTILM</sequence>
<dbReference type="PANTHER" id="PTHR43157:SF31">
    <property type="entry name" value="PHOSPHATIDYLINOSITOL-GLYCAN BIOSYNTHESIS CLASS F PROTEIN"/>
    <property type="match status" value="1"/>
</dbReference>
<dbReference type="AlphaFoldDB" id="A0A9J6BPU9"/>
<feature type="signal peptide" evidence="2">
    <location>
        <begin position="1"/>
        <end position="21"/>
    </location>
</feature>
<dbReference type="InterPro" id="IPR002347">
    <property type="entry name" value="SDR_fam"/>
</dbReference>
<dbReference type="InterPro" id="IPR036291">
    <property type="entry name" value="NAD(P)-bd_dom_sf"/>
</dbReference>
<dbReference type="OrthoDB" id="191139at2759"/>
<dbReference type="EMBL" id="JADBJN010000003">
    <property type="protein sequence ID" value="KAG5671786.1"/>
    <property type="molecule type" value="Genomic_DNA"/>
</dbReference>
<protein>
    <submittedName>
        <fullName evidence="3">Uncharacterized protein</fullName>
    </submittedName>
</protein>
<evidence type="ECO:0000313" key="3">
    <source>
        <dbReference type="EMBL" id="KAG5671786.1"/>
    </source>
</evidence>
<keyword evidence="2" id="KW-0732">Signal</keyword>
<dbReference type="Gene3D" id="3.40.50.720">
    <property type="entry name" value="NAD(P)-binding Rossmann-like Domain"/>
    <property type="match status" value="1"/>
</dbReference>
<organism evidence="3 4">
    <name type="scientific">Polypedilum vanderplanki</name>
    <name type="common">Sleeping chironomid midge</name>
    <dbReference type="NCBI Taxonomy" id="319348"/>
    <lineage>
        <taxon>Eukaryota</taxon>
        <taxon>Metazoa</taxon>
        <taxon>Ecdysozoa</taxon>
        <taxon>Arthropoda</taxon>
        <taxon>Hexapoda</taxon>
        <taxon>Insecta</taxon>
        <taxon>Pterygota</taxon>
        <taxon>Neoptera</taxon>
        <taxon>Endopterygota</taxon>
        <taxon>Diptera</taxon>
        <taxon>Nematocera</taxon>
        <taxon>Chironomoidea</taxon>
        <taxon>Chironomidae</taxon>
        <taxon>Chironominae</taxon>
        <taxon>Polypedilum</taxon>
        <taxon>Polypedilum</taxon>
    </lineage>
</organism>
<keyword evidence="4" id="KW-1185">Reference proteome</keyword>
<evidence type="ECO:0000256" key="2">
    <source>
        <dbReference type="SAM" id="SignalP"/>
    </source>
</evidence>
<dbReference type="PRINTS" id="PR00081">
    <property type="entry name" value="GDHRDH"/>
</dbReference>
<evidence type="ECO:0000256" key="1">
    <source>
        <dbReference type="ARBA" id="ARBA00023002"/>
    </source>
</evidence>
<dbReference type="Proteomes" id="UP001107558">
    <property type="component" value="Chromosome 3"/>
</dbReference>
<comment type="caution">
    <text evidence="3">The sequence shown here is derived from an EMBL/GenBank/DDBJ whole genome shotgun (WGS) entry which is preliminary data.</text>
</comment>
<dbReference type="SUPFAM" id="SSF51735">
    <property type="entry name" value="NAD(P)-binding Rossmann-fold domains"/>
    <property type="match status" value="1"/>
</dbReference>
<proteinExistence type="predicted"/>
<gene>
    <name evidence="3" type="ORF">PVAND_001962</name>
</gene>
<dbReference type="PANTHER" id="PTHR43157">
    <property type="entry name" value="PHOSPHATIDYLINOSITOL-GLYCAN BIOSYNTHESIS CLASS F PROTEIN-RELATED"/>
    <property type="match status" value="1"/>
</dbReference>
<keyword evidence="1" id="KW-0560">Oxidoreductase</keyword>
<name>A0A9J6BPU9_POLVA</name>
<feature type="chain" id="PRO_5039938257" evidence="2">
    <location>
        <begin position="22"/>
        <end position="131"/>
    </location>
</feature>
<evidence type="ECO:0000313" key="4">
    <source>
        <dbReference type="Proteomes" id="UP001107558"/>
    </source>
</evidence>
<dbReference type="Pfam" id="PF00106">
    <property type="entry name" value="adh_short"/>
    <property type="match status" value="1"/>
</dbReference>
<accession>A0A9J6BPU9</accession>
<dbReference type="GO" id="GO:0016491">
    <property type="term" value="F:oxidoreductase activity"/>
    <property type="evidence" value="ECO:0007669"/>
    <property type="project" value="UniProtKB-KW"/>
</dbReference>
<reference evidence="3" key="1">
    <citation type="submission" date="2021-03" db="EMBL/GenBank/DDBJ databases">
        <title>Chromosome level genome of the anhydrobiotic midge Polypedilum vanderplanki.</title>
        <authorList>
            <person name="Yoshida Y."/>
            <person name="Kikawada T."/>
            <person name="Gusev O."/>
        </authorList>
    </citation>
    <scope>NUCLEOTIDE SEQUENCE</scope>
    <source>
        <strain evidence="3">NIAS01</strain>
        <tissue evidence="3">Whole body or cell culture</tissue>
    </source>
</reference>